<keyword evidence="1" id="KW-0175">Coiled coil</keyword>
<dbReference type="BioCyc" id="CSTA292563:G1353-497-MONOMER"/>
<dbReference type="eggNOG" id="COG4487">
    <property type="taxonomic scope" value="Bacteria"/>
</dbReference>
<protein>
    <submittedName>
        <fullName evidence="3">Uncharacterized protein</fullName>
    </submittedName>
</protein>
<proteinExistence type="predicted"/>
<feature type="transmembrane region" description="Helical" evidence="2">
    <location>
        <begin position="12"/>
        <end position="33"/>
    </location>
</feature>
<evidence type="ECO:0000313" key="4">
    <source>
        <dbReference type="Proteomes" id="UP000010483"/>
    </source>
</evidence>
<evidence type="ECO:0000313" key="3">
    <source>
        <dbReference type="EMBL" id="AFZ46472.1"/>
    </source>
</evidence>
<feature type="coiled-coil region" evidence="1">
    <location>
        <begin position="117"/>
        <end position="144"/>
    </location>
</feature>
<feature type="transmembrane region" description="Helical" evidence="2">
    <location>
        <begin position="53"/>
        <end position="70"/>
    </location>
</feature>
<evidence type="ECO:0000256" key="1">
    <source>
        <dbReference type="SAM" id="Coils"/>
    </source>
</evidence>
<gene>
    <name evidence="3" type="ordered locus">Cyast_0493</name>
</gene>
<feature type="transmembrane region" description="Helical" evidence="2">
    <location>
        <begin position="82"/>
        <end position="106"/>
    </location>
</feature>
<organism evidence="3 4">
    <name type="scientific">Cyanobacterium stanieri (strain ATCC 29140 / PCC 7202)</name>
    <dbReference type="NCBI Taxonomy" id="292563"/>
    <lineage>
        <taxon>Bacteria</taxon>
        <taxon>Bacillati</taxon>
        <taxon>Cyanobacteriota</taxon>
        <taxon>Cyanophyceae</taxon>
        <taxon>Oscillatoriophycideae</taxon>
        <taxon>Chroococcales</taxon>
        <taxon>Geminocystaceae</taxon>
        <taxon>Cyanobacterium</taxon>
    </lineage>
</organism>
<dbReference type="InterPro" id="IPR047709">
    <property type="entry name" value="HpsJ-like"/>
</dbReference>
<feature type="coiled-coil region" evidence="1">
    <location>
        <begin position="171"/>
        <end position="229"/>
    </location>
</feature>
<name>K9YJ22_CYASC</name>
<dbReference type="KEGG" id="csn:Cyast_0493"/>
<sequence length="267" mass="29615">MKISTTFTALGIKLVGVIMLVSALIDFLFLAIPLQLADRNWQINFTNNVVDRGIVPLLGVVLLILGWWITDNTPGAGKPSKGVRIPVFVISSLLGLLFLVLVPLHLGNITNVSAQFIAEIDQRASAQEEEIQGFIEQLDSVSRNPDQLQSEVAQRNQVIDSGGVFQGQQLNQEQLEAITAQRDQLQQLLELSQNPTELEARLEETRTRLQTQLRDVQRQEKQRAQTEALKQTLRTGINSFMLSVGYIVLGWLGFKGASYSTPKPPSS</sequence>
<keyword evidence="4" id="KW-1185">Reference proteome</keyword>
<dbReference type="HOGENOM" id="CLU_093778_0_0_3"/>
<dbReference type="STRING" id="292563.Cyast_0493"/>
<evidence type="ECO:0000256" key="2">
    <source>
        <dbReference type="SAM" id="Phobius"/>
    </source>
</evidence>
<dbReference type="EMBL" id="CP003940">
    <property type="protein sequence ID" value="AFZ46472.1"/>
    <property type="molecule type" value="Genomic_DNA"/>
</dbReference>
<accession>K9YJ22</accession>
<dbReference type="AlphaFoldDB" id="K9YJ22"/>
<dbReference type="NCBIfam" id="NF038305">
    <property type="entry name" value="HpsJ_fam"/>
    <property type="match status" value="1"/>
</dbReference>
<dbReference type="Proteomes" id="UP000010483">
    <property type="component" value="Chromosome"/>
</dbReference>
<keyword evidence="2" id="KW-1133">Transmembrane helix</keyword>
<keyword evidence="2" id="KW-0472">Membrane</keyword>
<reference evidence="4" key="1">
    <citation type="journal article" date="2013" name="Proc. Natl. Acad. Sci. U.S.A.">
        <title>Improving the coverage of the cyanobacterial phylum using diversity-driven genome sequencing.</title>
        <authorList>
            <person name="Shih P.M."/>
            <person name="Wu D."/>
            <person name="Latifi A."/>
            <person name="Axen S.D."/>
            <person name="Fewer D.P."/>
            <person name="Talla E."/>
            <person name="Calteau A."/>
            <person name="Cai F."/>
            <person name="Tandeau de Marsac N."/>
            <person name="Rippka R."/>
            <person name="Herdman M."/>
            <person name="Sivonen K."/>
            <person name="Coursin T."/>
            <person name="Laurent T."/>
            <person name="Goodwin L."/>
            <person name="Nolan M."/>
            <person name="Davenport K.W."/>
            <person name="Han C.S."/>
            <person name="Rubin E.M."/>
            <person name="Eisen J.A."/>
            <person name="Woyke T."/>
            <person name="Gugger M."/>
            <person name="Kerfeld C.A."/>
        </authorList>
    </citation>
    <scope>NUCLEOTIDE SEQUENCE [LARGE SCALE GENOMIC DNA]</scope>
    <source>
        <strain evidence="4">ATCC 29140 / PCC 7202</strain>
    </source>
</reference>
<keyword evidence="2" id="KW-0812">Transmembrane</keyword>